<name>A0ABP7Z0W1_9SPHI</name>
<accession>A0ABP7Z0W1</accession>
<reference evidence="2" key="1">
    <citation type="journal article" date="2019" name="Int. J. Syst. Evol. Microbiol.">
        <title>The Global Catalogue of Microorganisms (GCM) 10K type strain sequencing project: providing services to taxonomists for standard genome sequencing and annotation.</title>
        <authorList>
            <consortium name="The Broad Institute Genomics Platform"/>
            <consortium name="The Broad Institute Genome Sequencing Center for Infectious Disease"/>
            <person name="Wu L."/>
            <person name="Ma J."/>
        </authorList>
    </citation>
    <scope>NUCLEOTIDE SEQUENCE [LARGE SCALE GENOMIC DNA]</scope>
    <source>
        <strain evidence="2">JCM 16704</strain>
    </source>
</reference>
<gene>
    <name evidence="1" type="ORF">GCM10022216_27440</name>
</gene>
<evidence type="ECO:0000313" key="1">
    <source>
        <dbReference type="EMBL" id="GAA4144451.1"/>
    </source>
</evidence>
<dbReference type="Proteomes" id="UP001500101">
    <property type="component" value="Unassembled WGS sequence"/>
</dbReference>
<sequence length="121" mass="13083">MATIKKNWLRAGISLFVLLLGVFYIVKATEMEVGKNNIVMQQRWYSTDASGQNIGVLLTSPPPSVGGEGCDQLNSGDFCAKLLEFVASVNPEDLEGLSIADIENDITDVEERGAAKHLPSN</sequence>
<evidence type="ECO:0000313" key="2">
    <source>
        <dbReference type="Proteomes" id="UP001500101"/>
    </source>
</evidence>
<organism evidence="1 2">
    <name type="scientific">Sphingobacterium kyonggiense</name>
    <dbReference type="NCBI Taxonomy" id="714075"/>
    <lineage>
        <taxon>Bacteria</taxon>
        <taxon>Pseudomonadati</taxon>
        <taxon>Bacteroidota</taxon>
        <taxon>Sphingobacteriia</taxon>
        <taxon>Sphingobacteriales</taxon>
        <taxon>Sphingobacteriaceae</taxon>
        <taxon>Sphingobacterium</taxon>
    </lineage>
</organism>
<comment type="caution">
    <text evidence="1">The sequence shown here is derived from an EMBL/GenBank/DDBJ whole genome shotgun (WGS) entry which is preliminary data.</text>
</comment>
<protein>
    <submittedName>
        <fullName evidence="1">Uncharacterized protein</fullName>
    </submittedName>
</protein>
<keyword evidence="2" id="KW-1185">Reference proteome</keyword>
<dbReference type="EMBL" id="BAAAZI010000011">
    <property type="protein sequence ID" value="GAA4144451.1"/>
    <property type="molecule type" value="Genomic_DNA"/>
</dbReference>
<proteinExistence type="predicted"/>
<dbReference type="RefSeq" id="WP_344675337.1">
    <property type="nucleotide sequence ID" value="NZ_BAAAZI010000011.1"/>
</dbReference>